<keyword evidence="5" id="KW-0624">Polysaccharide degradation</keyword>
<dbReference type="InterPro" id="IPR052025">
    <property type="entry name" value="Xyloglucanase_GH74"/>
</dbReference>
<comment type="similarity">
    <text evidence="6">Belongs to the glycosyl hydrolase 74 family.</text>
</comment>
<evidence type="ECO:0000256" key="3">
    <source>
        <dbReference type="ARBA" id="ARBA00023277"/>
    </source>
</evidence>
<keyword evidence="2 8" id="KW-0378">Hydrolase</keyword>
<feature type="signal peptide" evidence="7">
    <location>
        <begin position="1"/>
        <end position="19"/>
    </location>
</feature>
<evidence type="ECO:0000313" key="9">
    <source>
        <dbReference type="Proteomes" id="UP000076798"/>
    </source>
</evidence>
<dbReference type="Proteomes" id="UP000076798">
    <property type="component" value="Unassembled WGS sequence"/>
</dbReference>
<evidence type="ECO:0000256" key="4">
    <source>
        <dbReference type="ARBA" id="ARBA00023295"/>
    </source>
</evidence>
<accession>A0A165Z4M0</accession>
<dbReference type="STRING" id="1314776.A0A165Z4M0"/>
<keyword evidence="9" id="KW-1185">Reference proteome</keyword>
<dbReference type="PANTHER" id="PTHR43739">
    <property type="entry name" value="XYLOGLUCANASE (EUROFUNG)"/>
    <property type="match status" value="1"/>
</dbReference>
<proteinExistence type="inferred from homology"/>
<dbReference type="GO" id="GO:0010411">
    <property type="term" value="P:xyloglucan metabolic process"/>
    <property type="evidence" value="ECO:0007669"/>
    <property type="project" value="TreeGrafter"/>
</dbReference>
<protein>
    <submittedName>
        <fullName evidence="8">Oligoxyloglucan reducing end-specific cellobiohydrolase</fullName>
    </submittedName>
</protein>
<dbReference type="OrthoDB" id="2151161at2759"/>
<sequence length="736" mass="77431">MHSLAFLVGVAACASQVAAQAYTWKNVHTGGGGGWVGNVIFNTKQKNLAFLRTDIGGAYKYAPATDSWIPLVDWANNAEFDYWGTESIATDPVNPNNLYIEVGLYTNSWDPNNGTILKSTDQGATFTSIPLPFKVGGNMPGRGAGERLVIDPNNNNVLYLGARSGRGLWKSTNAGLTWTKTSLTATGTFAETPSDTSGYNSDPLGVGWIVVDTTGPSTAAGTSRIFVGVESIGSPSIWVSTDAGATFTAVPGQITNYLPHHGILAPAEKSIYVTYVDESGPFDGSHGVMYKYNITAGTWSNITPAQAISDNSYGFGGISIDAQRPGVVMAASLNQYYPDAQIWRSLDGGASWSTLYNYSYPPPNYQLAITRDYTWDISVAPWIQSYTTDTKQIGWGIEGLQIDPFDSNHFLYGTGLTLYGSHNLEQWDTVHNITLACLSQGIEETAVLGLVSPPTGAHLVSVVGDIGGWVHDNLDVAPPTLHVPVWGTSNGIDYAGNQPLSLVRTGGSAGQLATSTDGGHTWTQYANAGSLSSGKVAYSANATSIIWTPGSGVYVAKNGGAFVASTGIPSNAIIATDKSNDAYVYGAANGRLYVSKDGGATFTLTNVLGSAQSSNGIAVNNLGKAGELWTTTEHGMWHSTDFGKTVIGFSGGLTQGYAVAVGAPSTTGGTPSVFVAGTVNGVAGFYRTDNNSGSWSQIDTPQFRFGSVSGALLAGDPRIYRRVYIGTNGRGIFYGN</sequence>
<dbReference type="InterPro" id="IPR015943">
    <property type="entry name" value="WD40/YVTN_repeat-like_dom_sf"/>
</dbReference>
<dbReference type="GO" id="GO:0016798">
    <property type="term" value="F:hydrolase activity, acting on glycosyl bonds"/>
    <property type="evidence" value="ECO:0007669"/>
    <property type="project" value="UniProtKB-KW"/>
</dbReference>
<evidence type="ECO:0000256" key="1">
    <source>
        <dbReference type="ARBA" id="ARBA00022729"/>
    </source>
</evidence>
<evidence type="ECO:0000256" key="6">
    <source>
        <dbReference type="ARBA" id="ARBA00037986"/>
    </source>
</evidence>
<feature type="chain" id="PRO_5007869776" evidence="7">
    <location>
        <begin position="20"/>
        <end position="736"/>
    </location>
</feature>
<dbReference type="Gene3D" id="2.130.10.10">
    <property type="entry name" value="YVTN repeat-like/Quinoprotein amine dehydrogenase"/>
    <property type="match status" value="2"/>
</dbReference>
<keyword evidence="3" id="KW-0119">Carbohydrate metabolism</keyword>
<dbReference type="SUPFAM" id="SSF110296">
    <property type="entry name" value="Oligoxyloglucan reducing end-specific cellobiohydrolase"/>
    <property type="match status" value="2"/>
</dbReference>
<keyword evidence="4" id="KW-0326">Glycosidase</keyword>
<dbReference type="EMBL" id="KV428210">
    <property type="protein sequence ID" value="KZT33930.1"/>
    <property type="molecule type" value="Genomic_DNA"/>
</dbReference>
<evidence type="ECO:0000256" key="2">
    <source>
        <dbReference type="ARBA" id="ARBA00022801"/>
    </source>
</evidence>
<evidence type="ECO:0000313" key="8">
    <source>
        <dbReference type="EMBL" id="KZT33930.1"/>
    </source>
</evidence>
<gene>
    <name evidence="8" type="ORF">SISSUDRAFT_1027201</name>
</gene>
<organism evidence="8 9">
    <name type="scientific">Sistotremastrum suecicum HHB10207 ss-3</name>
    <dbReference type="NCBI Taxonomy" id="1314776"/>
    <lineage>
        <taxon>Eukaryota</taxon>
        <taxon>Fungi</taxon>
        <taxon>Dikarya</taxon>
        <taxon>Basidiomycota</taxon>
        <taxon>Agaricomycotina</taxon>
        <taxon>Agaricomycetes</taxon>
        <taxon>Sistotremastrales</taxon>
        <taxon>Sistotremastraceae</taxon>
        <taxon>Sistotremastrum</taxon>
    </lineage>
</organism>
<name>A0A165Z4M0_9AGAM</name>
<evidence type="ECO:0000256" key="5">
    <source>
        <dbReference type="ARBA" id="ARBA00023326"/>
    </source>
</evidence>
<dbReference type="PANTHER" id="PTHR43739:SF2">
    <property type="entry name" value="OLIGOXYLOGLUCAN-REDUCING END-SPECIFIC XYLOGLUCANASE-RELATED"/>
    <property type="match status" value="1"/>
</dbReference>
<dbReference type="AlphaFoldDB" id="A0A165Z4M0"/>
<dbReference type="GO" id="GO:0000272">
    <property type="term" value="P:polysaccharide catabolic process"/>
    <property type="evidence" value="ECO:0007669"/>
    <property type="project" value="UniProtKB-KW"/>
</dbReference>
<evidence type="ECO:0000256" key="7">
    <source>
        <dbReference type="SAM" id="SignalP"/>
    </source>
</evidence>
<reference evidence="8 9" key="1">
    <citation type="journal article" date="2016" name="Mol. Biol. Evol.">
        <title>Comparative Genomics of Early-Diverging Mushroom-Forming Fungi Provides Insights into the Origins of Lignocellulose Decay Capabilities.</title>
        <authorList>
            <person name="Nagy L.G."/>
            <person name="Riley R."/>
            <person name="Tritt A."/>
            <person name="Adam C."/>
            <person name="Daum C."/>
            <person name="Floudas D."/>
            <person name="Sun H."/>
            <person name="Yadav J.S."/>
            <person name="Pangilinan J."/>
            <person name="Larsson K.H."/>
            <person name="Matsuura K."/>
            <person name="Barry K."/>
            <person name="Labutti K."/>
            <person name="Kuo R."/>
            <person name="Ohm R.A."/>
            <person name="Bhattacharya S.S."/>
            <person name="Shirouzu T."/>
            <person name="Yoshinaga Y."/>
            <person name="Martin F.M."/>
            <person name="Grigoriev I.V."/>
            <person name="Hibbett D.S."/>
        </authorList>
    </citation>
    <scope>NUCLEOTIDE SEQUENCE [LARGE SCALE GENOMIC DNA]</scope>
    <source>
        <strain evidence="8 9">HHB10207 ss-3</strain>
    </source>
</reference>
<keyword evidence="1 7" id="KW-0732">Signal</keyword>